<proteinExistence type="predicted"/>
<protein>
    <submittedName>
        <fullName evidence="1">Uncharacterized protein</fullName>
    </submittedName>
</protein>
<evidence type="ECO:0000313" key="2">
    <source>
        <dbReference type="Proteomes" id="UP000191672"/>
    </source>
</evidence>
<organism evidence="1 2">
    <name type="scientific">Penicillium antarcticum</name>
    <dbReference type="NCBI Taxonomy" id="416450"/>
    <lineage>
        <taxon>Eukaryota</taxon>
        <taxon>Fungi</taxon>
        <taxon>Dikarya</taxon>
        <taxon>Ascomycota</taxon>
        <taxon>Pezizomycotina</taxon>
        <taxon>Eurotiomycetes</taxon>
        <taxon>Eurotiomycetidae</taxon>
        <taxon>Eurotiales</taxon>
        <taxon>Aspergillaceae</taxon>
        <taxon>Penicillium</taxon>
    </lineage>
</organism>
<dbReference type="AlphaFoldDB" id="A0A1V6QEQ5"/>
<keyword evidence="2" id="KW-1185">Reference proteome</keyword>
<evidence type="ECO:0000313" key="1">
    <source>
        <dbReference type="EMBL" id="OQD87467.1"/>
    </source>
</evidence>
<name>A0A1V6QEQ5_9EURO</name>
<gene>
    <name evidence="1" type="ORF">PENANT_c005G06216</name>
</gene>
<sequence length="176" mass="18575">MVCVTQPLEVRQSTSSFGLYAYGEGISGLPVYYKDGTAQVVDSSKVDTSALTQVYFTASDSSSSTWVAHPGSSDTTAVASSAPFTTNLIYLAQGLTANPVRFTGTSESAQSGKLTDVWPLYGNYVLVRVSGANFYAKSTGTDGLYSLLWSTSAEAMSDTISLTLRTIEPATQSVLS</sequence>
<accession>A0A1V6QEQ5</accession>
<comment type="caution">
    <text evidence="1">The sequence shown here is derived from an EMBL/GenBank/DDBJ whole genome shotgun (WGS) entry which is preliminary data.</text>
</comment>
<dbReference type="Proteomes" id="UP000191672">
    <property type="component" value="Unassembled WGS sequence"/>
</dbReference>
<reference evidence="2" key="1">
    <citation type="journal article" date="2017" name="Nat. Microbiol.">
        <title>Global analysis of biosynthetic gene clusters reveals vast potential of secondary metabolite production in Penicillium species.</title>
        <authorList>
            <person name="Nielsen J.C."/>
            <person name="Grijseels S."/>
            <person name="Prigent S."/>
            <person name="Ji B."/>
            <person name="Dainat J."/>
            <person name="Nielsen K.F."/>
            <person name="Frisvad J.C."/>
            <person name="Workman M."/>
            <person name="Nielsen J."/>
        </authorList>
    </citation>
    <scope>NUCLEOTIDE SEQUENCE [LARGE SCALE GENOMIC DNA]</scope>
    <source>
        <strain evidence="2">IBT 31811</strain>
    </source>
</reference>
<dbReference type="EMBL" id="MDYN01000005">
    <property type="protein sequence ID" value="OQD87467.1"/>
    <property type="molecule type" value="Genomic_DNA"/>
</dbReference>